<keyword evidence="2" id="KW-0813">Transport</keyword>
<evidence type="ECO:0000313" key="4">
    <source>
        <dbReference type="EMBL" id="KFE33880.1"/>
    </source>
</evidence>
<dbReference type="Proteomes" id="UP000028607">
    <property type="component" value="Unassembled WGS sequence"/>
</dbReference>
<evidence type="ECO:0000256" key="3">
    <source>
        <dbReference type="SAM" id="Phobius"/>
    </source>
</evidence>
<dbReference type="OrthoDB" id="9803495at2"/>
<keyword evidence="5" id="KW-1185">Reference proteome</keyword>
<comment type="caution">
    <text evidence="4">The sequence shown here is derived from an EMBL/GenBank/DDBJ whole genome shotgun (WGS) entry which is preliminary data.</text>
</comment>
<dbReference type="PANTHER" id="PTHR34295">
    <property type="entry name" value="BIOTIN TRANSPORTER BIOY"/>
    <property type="match status" value="1"/>
</dbReference>
<comment type="subcellular location">
    <subcellularLocation>
        <location evidence="2">Cell membrane</location>
        <topology evidence="2">Multi-pass membrane protein</topology>
    </subcellularLocation>
</comment>
<dbReference type="PATRIC" id="fig|1317124.6.peg.3111"/>
<keyword evidence="3" id="KW-0812">Transmembrane</keyword>
<dbReference type="GO" id="GO:0005886">
    <property type="term" value="C:plasma membrane"/>
    <property type="evidence" value="ECO:0007669"/>
    <property type="project" value="UniProtKB-SubCell"/>
</dbReference>
<evidence type="ECO:0000256" key="1">
    <source>
        <dbReference type="ARBA" id="ARBA00010692"/>
    </source>
</evidence>
<evidence type="ECO:0000256" key="2">
    <source>
        <dbReference type="PIRNR" id="PIRNR016661"/>
    </source>
</evidence>
<sequence>MASHTPLLARTASASRPLGLAIAGALLITLGAKVQIPFWPVPMTLHTLAVFLVAATLGPRLGLASMAAYLGLGAMGFPVFAGSPERGIGLAYMAGPTGGYLLGYLMAAGLVGWLAQGRGWIGQAAAMLAGLAIVYAAGLAWLAVFVPAPKLLAAGFTPFILGDLIKIALASTLVSGISRVRAGRS</sequence>
<evidence type="ECO:0000313" key="5">
    <source>
        <dbReference type="Proteomes" id="UP000028607"/>
    </source>
</evidence>
<dbReference type="RefSeq" id="WP_038147969.1">
    <property type="nucleotide sequence ID" value="NZ_AQRC01000014.1"/>
</dbReference>
<gene>
    <name evidence="4" type="ORF">DW2_15480</name>
</gene>
<feature type="transmembrane region" description="Helical" evidence="3">
    <location>
        <begin position="90"/>
        <end position="114"/>
    </location>
</feature>
<accession>A0A085TT33</accession>
<dbReference type="Pfam" id="PF02632">
    <property type="entry name" value="BioY"/>
    <property type="match status" value="1"/>
</dbReference>
<reference evidence="5" key="1">
    <citation type="submission" date="2013-04" db="EMBL/GenBank/DDBJ databases">
        <title>Thioclava sp. 13D2W-2 Genome Sequencing.</title>
        <authorList>
            <person name="Lai Q."/>
            <person name="Li G."/>
            <person name="Shao Z."/>
        </authorList>
    </citation>
    <scope>NUCLEOTIDE SEQUENCE [LARGE SCALE GENOMIC DNA]</scope>
    <source>
        <strain evidence="5">13D2W-2</strain>
    </source>
</reference>
<dbReference type="PIRSF" id="PIRSF016661">
    <property type="entry name" value="BioY"/>
    <property type="match status" value="1"/>
</dbReference>
<protein>
    <recommendedName>
        <fullName evidence="2">Biotin transporter</fullName>
    </recommendedName>
</protein>
<dbReference type="EMBL" id="AQRC01000014">
    <property type="protein sequence ID" value="KFE33880.1"/>
    <property type="molecule type" value="Genomic_DNA"/>
</dbReference>
<organism evidence="4 5">
    <name type="scientific">Thioclava atlantica</name>
    <dbReference type="NCBI Taxonomy" id="1317124"/>
    <lineage>
        <taxon>Bacteria</taxon>
        <taxon>Pseudomonadati</taxon>
        <taxon>Pseudomonadota</taxon>
        <taxon>Alphaproteobacteria</taxon>
        <taxon>Rhodobacterales</taxon>
        <taxon>Paracoccaceae</taxon>
        <taxon>Thioclava</taxon>
    </lineage>
</organism>
<reference evidence="4 5" key="2">
    <citation type="journal article" date="2015" name="Antonie Van Leeuwenhoek">
        <title>Thioclava indica sp. nov., isolated from surface seawater of the Indian Ocean.</title>
        <authorList>
            <person name="Liu Y."/>
            <person name="Lai Q."/>
            <person name="Du J."/>
            <person name="Xu H."/>
            <person name="Jiang L."/>
            <person name="Shao Z."/>
        </authorList>
    </citation>
    <scope>NUCLEOTIDE SEQUENCE [LARGE SCALE GENOMIC DNA]</scope>
    <source>
        <strain evidence="4 5">13D2W-2</strain>
    </source>
</reference>
<dbReference type="eggNOG" id="COG1268">
    <property type="taxonomic scope" value="Bacteria"/>
</dbReference>
<feature type="transmembrane region" description="Helical" evidence="3">
    <location>
        <begin position="152"/>
        <end position="177"/>
    </location>
</feature>
<dbReference type="GO" id="GO:0015225">
    <property type="term" value="F:biotin transmembrane transporter activity"/>
    <property type="evidence" value="ECO:0007669"/>
    <property type="project" value="UniProtKB-UniRule"/>
</dbReference>
<dbReference type="Gene3D" id="1.10.1760.20">
    <property type="match status" value="1"/>
</dbReference>
<dbReference type="InterPro" id="IPR003784">
    <property type="entry name" value="BioY"/>
</dbReference>
<feature type="transmembrane region" description="Helical" evidence="3">
    <location>
        <begin position="18"/>
        <end position="36"/>
    </location>
</feature>
<keyword evidence="2 3" id="KW-0472">Membrane</keyword>
<dbReference type="STRING" id="1317124.DW2_15480"/>
<dbReference type="PANTHER" id="PTHR34295:SF1">
    <property type="entry name" value="BIOTIN TRANSPORTER BIOY"/>
    <property type="match status" value="1"/>
</dbReference>
<keyword evidence="2" id="KW-1003">Cell membrane</keyword>
<name>A0A085TT33_9RHOB</name>
<feature type="transmembrane region" description="Helical" evidence="3">
    <location>
        <begin position="126"/>
        <end position="146"/>
    </location>
</feature>
<keyword evidence="3" id="KW-1133">Transmembrane helix</keyword>
<proteinExistence type="inferred from homology"/>
<dbReference type="AlphaFoldDB" id="A0A085TT33"/>
<comment type="similarity">
    <text evidence="1 2">Belongs to the BioY family.</text>
</comment>